<dbReference type="Proteomes" id="UP000240317">
    <property type="component" value="Unassembled WGS sequence"/>
</dbReference>
<sequence length="108" mass="12712">MAVNMTLIDLRNRLREKLSMLNEVQVEAEAYLALKDTRHDQLTRRLEKLERRTDDIANPDTARSQKLLEAYDQLLELHARSEEELDDWESLVLEPLREVQEALLKLVS</sequence>
<evidence type="ECO:0000313" key="2">
    <source>
        <dbReference type="EMBL" id="PTA67563.1"/>
    </source>
</evidence>
<comment type="caution">
    <text evidence="2">The sequence shown here is derived from an EMBL/GenBank/DDBJ whole genome shotgun (WGS) entry which is preliminary data.</text>
</comment>
<feature type="coiled-coil region" evidence="1">
    <location>
        <begin position="7"/>
        <end position="91"/>
    </location>
</feature>
<evidence type="ECO:0000256" key="1">
    <source>
        <dbReference type="SAM" id="Coils"/>
    </source>
</evidence>
<reference evidence="2 3" key="1">
    <citation type="submission" date="2018-03" db="EMBL/GenBank/DDBJ databases">
        <title>Draft genome of Deinococcus sp. OD32.</title>
        <authorList>
            <person name="Wang X.-P."/>
            <person name="Du Z.-J."/>
        </authorList>
    </citation>
    <scope>NUCLEOTIDE SEQUENCE [LARGE SCALE GENOMIC DNA]</scope>
    <source>
        <strain evidence="2 3">OD32</strain>
    </source>
</reference>
<name>A0A2T3W738_9DEIO</name>
<organism evidence="2 3">
    <name type="scientific">Deinococcus arcticus</name>
    <dbReference type="NCBI Taxonomy" id="2136176"/>
    <lineage>
        <taxon>Bacteria</taxon>
        <taxon>Thermotogati</taxon>
        <taxon>Deinococcota</taxon>
        <taxon>Deinococci</taxon>
        <taxon>Deinococcales</taxon>
        <taxon>Deinococcaceae</taxon>
        <taxon>Deinococcus</taxon>
    </lineage>
</organism>
<accession>A0A2T3W738</accession>
<gene>
    <name evidence="2" type="ORF">C8263_12055</name>
</gene>
<dbReference type="AlphaFoldDB" id="A0A2T3W738"/>
<keyword evidence="3" id="KW-1185">Reference proteome</keyword>
<proteinExistence type="predicted"/>
<protein>
    <submittedName>
        <fullName evidence="2">Uncharacterized protein</fullName>
    </submittedName>
</protein>
<dbReference type="EMBL" id="PYSV01000011">
    <property type="protein sequence ID" value="PTA67563.1"/>
    <property type="molecule type" value="Genomic_DNA"/>
</dbReference>
<evidence type="ECO:0000313" key="3">
    <source>
        <dbReference type="Proteomes" id="UP000240317"/>
    </source>
</evidence>
<keyword evidence="1" id="KW-0175">Coiled coil</keyword>